<gene>
    <name evidence="4" type="ORF">SAMN05421823_111209</name>
</gene>
<dbReference type="Pfam" id="PF18370">
    <property type="entry name" value="RGI_lyase"/>
    <property type="match status" value="1"/>
</dbReference>
<dbReference type="AlphaFoldDB" id="A0A1G9RMR5"/>
<proteinExistence type="predicted"/>
<dbReference type="Proteomes" id="UP000198510">
    <property type="component" value="Unassembled WGS sequence"/>
</dbReference>
<keyword evidence="1" id="KW-0732">Signal</keyword>
<feature type="domain" description="Rhamnogalacturonan lyase family 11 C-terminal" evidence="3">
    <location>
        <begin position="134"/>
        <end position="640"/>
    </location>
</feature>
<reference evidence="4 5" key="1">
    <citation type="submission" date="2016-10" db="EMBL/GenBank/DDBJ databases">
        <authorList>
            <person name="de Groot N.N."/>
        </authorList>
    </citation>
    <scope>NUCLEOTIDE SEQUENCE [LARGE SCALE GENOMIC DNA]</scope>
    <source>
        <strain evidence="4 5">DSM 25186</strain>
    </source>
</reference>
<feature type="chain" id="PRO_5011758985" evidence="1">
    <location>
        <begin position="31"/>
        <end position="729"/>
    </location>
</feature>
<organism evidence="4 5">
    <name type="scientific">Catalinimonas alkaloidigena</name>
    <dbReference type="NCBI Taxonomy" id="1075417"/>
    <lineage>
        <taxon>Bacteria</taxon>
        <taxon>Pseudomonadati</taxon>
        <taxon>Bacteroidota</taxon>
        <taxon>Cytophagia</taxon>
        <taxon>Cytophagales</taxon>
        <taxon>Catalimonadaceae</taxon>
        <taxon>Catalinimonas</taxon>
    </lineage>
</organism>
<dbReference type="PANTHER" id="PTHR43118:SF1">
    <property type="entry name" value="RHAMNOGALACTURONAN LYASE (EUROFUNG)"/>
    <property type="match status" value="1"/>
</dbReference>
<evidence type="ECO:0000259" key="3">
    <source>
        <dbReference type="Pfam" id="PF21348"/>
    </source>
</evidence>
<dbReference type="Gene3D" id="2.60.40.10">
    <property type="entry name" value="Immunoglobulins"/>
    <property type="match status" value="1"/>
</dbReference>
<name>A0A1G9RMR5_9BACT</name>
<dbReference type="SUPFAM" id="SSF69318">
    <property type="entry name" value="Integrin alpha N-terminal domain"/>
    <property type="match status" value="1"/>
</dbReference>
<evidence type="ECO:0000256" key="1">
    <source>
        <dbReference type="SAM" id="SignalP"/>
    </source>
</evidence>
<dbReference type="NCBIfam" id="TIGR04183">
    <property type="entry name" value="Por_Secre_tail"/>
    <property type="match status" value="1"/>
</dbReference>
<dbReference type="InterPro" id="IPR041624">
    <property type="entry name" value="RGI_lyase"/>
</dbReference>
<keyword evidence="5" id="KW-1185">Reference proteome</keyword>
<dbReference type="EMBL" id="FNFO01000011">
    <property type="protein sequence ID" value="SDM24558.1"/>
    <property type="molecule type" value="Genomic_DNA"/>
</dbReference>
<dbReference type="CDD" id="cd10318">
    <property type="entry name" value="RGL11"/>
    <property type="match status" value="1"/>
</dbReference>
<dbReference type="InterPro" id="IPR028994">
    <property type="entry name" value="Integrin_alpha_N"/>
</dbReference>
<evidence type="ECO:0000313" key="4">
    <source>
        <dbReference type="EMBL" id="SDM24558.1"/>
    </source>
</evidence>
<keyword evidence="4" id="KW-0456">Lyase</keyword>
<feature type="signal peptide" evidence="1">
    <location>
        <begin position="1"/>
        <end position="30"/>
    </location>
</feature>
<evidence type="ECO:0000259" key="2">
    <source>
        <dbReference type="Pfam" id="PF18370"/>
    </source>
</evidence>
<evidence type="ECO:0000313" key="5">
    <source>
        <dbReference type="Proteomes" id="UP000198510"/>
    </source>
</evidence>
<sequence length="729" mass="80302">MNRTTYFFRKCLRVYVLGCAALLCALSARAQVQMEYLNRGVVAVRNGDAVYVGWRLLGTDSADVAFNVYRNGTKLNPEPITQSTNFVDLEGVVVATGESAPLHYADGVTYTVRAVVAGVEQEASAPTPVWEQPYLDIPLQVPPDDTIHVRPDSIVSYSYTANDASVGDLDGDGDYEIVLKWDPTNAKDNSQGGHTGNVLLDAYELDGTHLWRIDLGPNIRAGAHYTQFMVYDLDSDGKAEVACKTADGTRDAQGNVIGDPNAYHRNAWGWILEGPEFLTVFNGETGAILDTEPYVPSRHPTIENPTPAEIKEIWGDDYGNRIDRFIGAVAYLDGQHPSLIMGRGYYTRLVRAAWDFSHGDLTLRWVFDSFDEGNEAYAGQGNHQMSVADVDGDGRQEIFNGSSAIDDDGTGLWANGLGHGDALHVSDMDPDRPGLELWMPHESPAYNGNIGAAFIDALTGTPLWTVTEARADVGRGMASDIDPRYKGYECWASRGGLYASDGTWITDTKPSMNFGIWWDGDLQRELLDRTVIDKWDTTTNTTQRLFTVYTYGVESNNGTKSNPALSADLMGDWREEVMYRTTDNAHLRIFTTTIPTDQRIYTLMHDPQYRVAVAWQNSAYNQPPHPGFYLGGGMAPPPRPDITVVKGSPTGARSFVPLPVKIYPNPSVGAFYVQYESPFQYQLLDATGRTLLSGASQGNCTVGSHLSPGLYLLRITSTQGIRTFKLLRE</sequence>
<dbReference type="RefSeq" id="WP_176956184.1">
    <property type="nucleotide sequence ID" value="NZ_FNFO01000011.1"/>
</dbReference>
<dbReference type="Pfam" id="PF21348">
    <property type="entry name" value="RGL11_C"/>
    <property type="match status" value="1"/>
</dbReference>
<accession>A0A1G9RMR5</accession>
<feature type="domain" description="Rhamnogalacturonan I lyase beta-sheet" evidence="2">
    <location>
        <begin position="33"/>
        <end position="130"/>
    </location>
</feature>
<dbReference type="InterPro" id="IPR013783">
    <property type="entry name" value="Ig-like_fold"/>
</dbReference>
<dbReference type="InterPro" id="IPR049366">
    <property type="entry name" value="RGL11_C"/>
</dbReference>
<dbReference type="InterPro" id="IPR026444">
    <property type="entry name" value="Secre_tail"/>
</dbReference>
<protein>
    <submittedName>
        <fullName evidence="4">Rhamnogalacturonan endolyase</fullName>
    </submittedName>
</protein>
<dbReference type="STRING" id="1075417.SAMN05421823_111209"/>
<dbReference type="InterPro" id="IPR034641">
    <property type="entry name" value="RGL11"/>
</dbReference>
<dbReference type="GO" id="GO:0016829">
    <property type="term" value="F:lyase activity"/>
    <property type="evidence" value="ECO:0007669"/>
    <property type="project" value="UniProtKB-KW"/>
</dbReference>
<dbReference type="PANTHER" id="PTHR43118">
    <property type="entry name" value="RHAMNOGALACTURONAN LYASE (EUROFUNG)"/>
    <property type="match status" value="1"/>
</dbReference>